<evidence type="ECO:0000256" key="1">
    <source>
        <dbReference type="ARBA" id="ARBA00000085"/>
    </source>
</evidence>
<keyword evidence="5" id="KW-0597">Phosphoprotein</keyword>
<dbReference type="Gene3D" id="3.30.565.10">
    <property type="entry name" value="Histidine kinase-like ATPase, C-terminal domain"/>
    <property type="match status" value="1"/>
</dbReference>
<protein>
    <recommendedName>
        <fullName evidence="3">histidine kinase</fullName>
        <ecNumber evidence="3">2.7.13.3</ecNumber>
    </recommendedName>
</protein>
<keyword evidence="13" id="KW-1133">Transmembrane helix</keyword>
<feature type="transmembrane region" description="Helical" evidence="13">
    <location>
        <begin position="6"/>
        <end position="28"/>
    </location>
</feature>
<dbReference type="PANTHER" id="PTHR45528:SF1">
    <property type="entry name" value="SENSOR HISTIDINE KINASE CPXA"/>
    <property type="match status" value="1"/>
</dbReference>
<evidence type="ECO:0000313" key="15">
    <source>
        <dbReference type="EMBL" id="MCH7408893.1"/>
    </source>
</evidence>
<evidence type="ECO:0000256" key="6">
    <source>
        <dbReference type="ARBA" id="ARBA00022679"/>
    </source>
</evidence>
<organism evidence="15 16">
    <name type="scientific">Belliella filtrata</name>
    <dbReference type="NCBI Taxonomy" id="2923435"/>
    <lineage>
        <taxon>Bacteria</taxon>
        <taxon>Pseudomonadati</taxon>
        <taxon>Bacteroidota</taxon>
        <taxon>Cytophagia</taxon>
        <taxon>Cytophagales</taxon>
        <taxon>Cyclobacteriaceae</taxon>
        <taxon>Belliella</taxon>
    </lineage>
</organism>
<evidence type="ECO:0000256" key="12">
    <source>
        <dbReference type="SAM" id="Coils"/>
    </source>
</evidence>
<evidence type="ECO:0000256" key="10">
    <source>
        <dbReference type="ARBA" id="ARBA00023012"/>
    </source>
</evidence>
<comment type="catalytic activity">
    <reaction evidence="1">
        <text>ATP + protein L-histidine = ADP + protein N-phospho-L-histidine.</text>
        <dbReference type="EC" id="2.7.13.3"/>
    </reaction>
</comment>
<sequence>MNQFTNLWEVMALGGYVFFLFIILTSFIPDARKRNYLLNIDRDLKKNNIINNLNIKVNELQVQMEEIQQLNKIDREKEKILRHDLKNKISNIIGLSQLIDGQEAEEDQMYIQLLRDVSTDLLKYADSLYSKNEEKLKSPLNINLELLNIYAAFRKSKNEMKAKLEKKGIELILPESDPQTYIEADLLIINNILENILNYLIDWSNIQSKIIVSFVESQPNLKVQIEAPSTQVSPEKLNNIFMPIENFEFTSSFAKPKGLGLQIAKSMTEKLGGYFKYQTNLNGGVTFKLEFKSPEKSAS</sequence>
<keyword evidence="16" id="KW-1185">Reference proteome</keyword>
<keyword evidence="12" id="KW-0175">Coiled coil</keyword>
<keyword evidence="4" id="KW-1003">Cell membrane</keyword>
<accession>A0ABS9UYR7</accession>
<dbReference type="PROSITE" id="PS50109">
    <property type="entry name" value="HIS_KIN"/>
    <property type="match status" value="1"/>
</dbReference>
<name>A0ABS9UYR7_9BACT</name>
<comment type="caution">
    <text evidence="15">The sequence shown here is derived from an EMBL/GenBank/DDBJ whole genome shotgun (WGS) entry which is preliminary data.</text>
</comment>
<evidence type="ECO:0000256" key="11">
    <source>
        <dbReference type="ARBA" id="ARBA00023136"/>
    </source>
</evidence>
<dbReference type="EC" id="2.7.13.3" evidence="3"/>
<dbReference type="SUPFAM" id="SSF55874">
    <property type="entry name" value="ATPase domain of HSP90 chaperone/DNA topoisomerase II/histidine kinase"/>
    <property type="match status" value="1"/>
</dbReference>
<keyword evidence="7" id="KW-0547">Nucleotide-binding</keyword>
<dbReference type="EMBL" id="JAKZGP010000009">
    <property type="protein sequence ID" value="MCH7408893.1"/>
    <property type="molecule type" value="Genomic_DNA"/>
</dbReference>
<feature type="domain" description="Histidine kinase" evidence="14">
    <location>
        <begin position="80"/>
        <end position="295"/>
    </location>
</feature>
<keyword evidence="9" id="KW-0067">ATP-binding</keyword>
<reference evidence="15" key="1">
    <citation type="submission" date="2022-03" db="EMBL/GenBank/DDBJ databases">
        <title>De novo assembled genomes of Belliella spp. (Cyclobacteriaceae) strains.</title>
        <authorList>
            <person name="Szabo A."/>
            <person name="Korponai K."/>
            <person name="Felfoldi T."/>
        </authorList>
    </citation>
    <scope>NUCLEOTIDE SEQUENCE</scope>
    <source>
        <strain evidence="15">DSM 111904</strain>
    </source>
</reference>
<dbReference type="InterPro" id="IPR005467">
    <property type="entry name" value="His_kinase_dom"/>
</dbReference>
<keyword evidence="13" id="KW-0812">Transmembrane</keyword>
<feature type="coiled-coil region" evidence="12">
    <location>
        <begin position="50"/>
        <end position="77"/>
    </location>
</feature>
<evidence type="ECO:0000256" key="8">
    <source>
        <dbReference type="ARBA" id="ARBA00022777"/>
    </source>
</evidence>
<proteinExistence type="predicted"/>
<dbReference type="Proteomes" id="UP001165489">
    <property type="component" value="Unassembled WGS sequence"/>
</dbReference>
<evidence type="ECO:0000256" key="9">
    <source>
        <dbReference type="ARBA" id="ARBA00022840"/>
    </source>
</evidence>
<dbReference type="InterPro" id="IPR036890">
    <property type="entry name" value="HATPase_C_sf"/>
</dbReference>
<dbReference type="PANTHER" id="PTHR45528">
    <property type="entry name" value="SENSOR HISTIDINE KINASE CPXA"/>
    <property type="match status" value="1"/>
</dbReference>
<evidence type="ECO:0000256" key="5">
    <source>
        <dbReference type="ARBA" id="ARBA00022553"/>
    </source>
</evidence>
<keyword evidence="10" id="KW-0902">Two-component regulatory system</keyword>
<dbReference type="Pfam" id="PF02518">
    <property type="entry name" value="HATPase_c"/>
    <property type="match status" value="1"/>
</dbReference>
<evidence type="ECO:0000256" key="7">
    <source>
        <dbReference type="ARBA" id="ARBA00022741"/>
    </source>
</evidence>
<evidence type="ECO:0000256" key="4">
    <source>
        <dbReference type="ARBA" id="ARBA00022475"/>
    </source>
</evidence>
<dbReference type="GO" id="GO:0016301">
    <property type="term" value="F:kinase activity"/>
    <property type="evidence" value="ECO:0007669"/>
    <property type="project" value="UniProtKB-KW"/>
</dbReference>
<comment type="subcellular location">
    <subcellularLocation>
        <location evidence="2">Cell membrane</location>
        <topology evidence="2">Multi-pass membrane protein</topology>
    </subcellularLocation>
</comment>
<dbReference type="InterPro" id="IPR050398">
    <property type="entry name" value="HssS/ArlS-like"/>
</dbReference>
<keyword evidence="11 13" id="KW-0472">Membrane</keyword>
<evidence type="ECO:0000313" key="16">
    <source>
        <dbReference type="Proteomes" id="UP001165489"/>
    </source>
</evidence>
<keyword evidence="8 15" id="KW-0418">Kinase</keyword>
<evidence type="ECO:0000256" key="2">
    <source>
        <dbReference type="ARBA" id="ARBA00004651"/>
    </source>
</evidence>
<evidence type="ECO:0000256" key="3">
    <source>
        <dbReference type="ARBA" id="ARBA00012438"/>
    </source>
</evidence>
<dbReference type="InterPro" id="IPR003594">
    <property type="entry name" value="HATPase_dom"/>
</dbReference>
<keyword evidence="6" id="KW-0808">Transferase</keyword>
<gene>
    <name evidence="15" type="ORF">MM239_05770</name>
</gene>
<evidence type="ECO:0000259" key="14">
    <source>
        <dbReference type="PROSITE" id="PS50109"/>
    </source>
</evidence>
<evidence type="ECO:0000256" key="13">
    <source>
        <dbReference type="SAM" id="Phobius"/>
    </source>
</evidence>